<dbReference type="PANTHER" id="PTHR43544:SF2">
    <property type="entry name" value="OXIDOREDUCTASE"/>
    <property type="match status" value="1"/>
</dbReference>
<comment type="caution">
    <text evidence="2">The sequence shown here is derived from an EMBL/GenBank/DDBJ whole genome shotgun (WGS) entry which is preliminary data.</text>
</comment>
<dbReference type="SUPFAM" id="SSF51735">
    <property type="entry name" value="NAD(P)-binding Rossmann-fold domains"/>
    <property type="match status" value="1"/>
</dbReference>
<evidence type="ECO:0000256" key="1">
    <source>
        <dbReference type="SAM" id="MobiDB-lite"/>
    </source>
</evidence>
<organism evidence="2 3">
    <name type="scientific">Actinomadura rugatobispora</name>
    <dbReference type="NCBI Taxonomy" id="1994"/>
    <lineage>
        <taxon>Bacteria</taxon>
        <taxon>Bacillati</taxon>
        <taxon>Actinomycetota</taxon>
        <taxon>Actinomycetes</taxon>
        <taxon>Streptosporangiales</taxon>
        <taxon>Thermomonosporaceae</taxon>
        <taxon>Actinomadura</taxon>
    </lineage>
</organism>
<dbReference type="InterPro" id="IPR002347">
    <property type="entry name" value="SDR_fam"/>
</dbReference>
<dbReference type="InterPro" id="IPR036291">
    <property type="entry name" value="NAD(P)-bd_dom_sf"/>
</dbReference>
<proteinExistence type="predicted"/>
<feature type="region of interest" description="Disordered" evidence="1">
    <location>
        <begin position="45"/>
        <end position="89"/>
    </location>
</feature>
<dbReference type="Pfam" id="PF13561">
    <property type="entry name" value="adh_short_C2"/>
    <property type="match status" value="1"/>
</dbReference>
<evidence type="ECO:0000313" key="2">
    <source>
        <dbReference type="EMBL" id="MFC5751538.1"/>
    </source>
</evidence>
<dbReference type="InterPro" id="IPR051468">
    <property type="entry name" value="Fungal_SecMetab_SDRs"/>
</dbReference>
<dbReference type="Pfam" id="PF00106">
    <property type="entry name" value="adh_short"/>
    <property type="match status" value="1"/>
</dbReference>
<gene>
    <name evidence="2" type="ORF">ACFPZN_38470</name>
</gene>
<dbReference type="PANTHER" id="PTHR43544">
    <property type="entry name" value="SHORT-CHAIN DEHYDROGENASE/REDUCTASE"/>
    <property type="match status" value="1"/>
</dbReference>
<dbReference type="Proteomes" id="UP001596074">
    <property type="component" value="Unassembled WGS sequence"/>
</dbReference>
<feature type="compositionally biased region" description="Low complexity" evidence="1">
    <location>
        <begin position="79"/>
        <end position="89"/>
    </location>
</feature>
<dbReference type="EMBL" id="JBHSON010000071">
    <property type="protein sequence ID" value="MFC5751538.1"/>
    <property type="molecule type" value="Genomic_DNA"/>
</dbReference>
<sequence length="488" mass="53047">MTPLGPDAADLETCLRVLASLPAQGSAEAADPRWQSVWQAVERAHRDVKKARKTARRTERRDHDRAATEATARFRDQDPAPAAASLAAPAQAAPAPSAHVLGGARHCYVCKAAYRELHPEYHMLCPECAEQNLARRFARCDLRGRRAVVTGGRVKIGFQVALKLLRDGAEVLVTTRFPRDAARRFAEVPDAADWLDRLQVHGVDLLDLPGVAGLLRTAHERFDHLDILINNAAQTIRRPAAYHREVRAAEAGRLTGLAARVTVTGDAAGALAEGAPRELEPAGGTAPAIPAPAALPALPSLAGPEPAALEALFPAGRTDETGQPLDLRDRNSWTLRLHEVDPGEWLEVQMVNAFAPFLLTSRLRGLLESSPWPDRYVVQVSAMEGSFSRKDKTVRHPHTNMAKASLNMMTRTAAADFAASGIHMTSVDTGWITDERPHPSKQAQRAAGFRPPLDVIDGAARVYDPVVRGVGGERLSGLFLKDYRPVEW</sequence>
<reference evidence="3" key="1">
    <citation type="journal article" date="2019" name="Int. J. Syst. Evol. Microbiol.">
        <title>The Global Catalogue of Microorganisms (GCM) 10K type strain sequencing project: providing services to taxonomists for standard genome sequencing and annotation.</title>
        <authorList>
            <consortium name="The Broad Institute Genomics Platform"/>
            <consortium name="The Broad Institute Genome Sequencing Center for Infectious Disease"/>
            <person name="Wu L."/>
            <person name="Ma J."/>
        </authorList>
    </citation>
    <scope>NUCLEOTIDE SEQUENCE [LARGE SCALE GENOMIC DNA]</scope>
    <source>
        <strain evidence="3">KCTC 42087</strain>
    </source>
</reference>
<keyword evidence="3" id="KW-1185">Reference proteome</keyword>
<feature type="compositionally biased region" description="Basic residues" evidence="1">
    <location>
        <begin position="46"/>
        <end position="55"/>
    </location>
</feature>
<accession>A0ABW1ACI9</accession>
<feature type="compositionally biased region" description="Basic and acidic residues" evidence="1">
    <location>
        <begin position="56"/>
        <end position="78"/>
    </location>
</feature>
<dbReference type="Gene3D" id="3.40.50.720">
    <property type="entry name" value="NAD(P)-binding Rossmann-like Domain"/>
    <property type="match status" value="2"/>
</dbReference>
<protein>
    <submittedName>
        <fullName evidence="2">SDR family NAD(P)-dependent oxidoreductase</fullName>
    </submittedName>
</protein>
<evidence type="ECO:0000313" key="3">
    <source>
        <dbReference type="Proteomes" id="UP001596074"/>
    </source>
</evidence>
<dbReference type="RefSeq" id="WP_378287466.1">
    <property type="nucleotide sequence ID" value="NZ_JBHSON010000071.1"/>
</dbReference>
<name>A0ABW1ACI9_9ACTN</name>